<protein>
    <submittedName>
        <fullName evidence="2">Uncharacterized protein</fullName>
    </submittedName>
</protein>
<feature type="region of interest" description="Disordered" evidence="1">
    <location>
        <begin position="221"/>
        <end position="252"/>
    </location>
</feature>
<organism evidence="2 3">
    <name type="scientific">Corynebacterium glucuronolyticum ATCC 51866</name>
    <dbReference type="NCBI Taxonomy" id="548478"/>
    <lineage>
        <taxon>Bacteria</taxon>
        <taxon>Bacillati</taxon>
        <taxon>Actinomycetota</taxon>
        <taxon>Actinomycetes</taxon>
        <taxon>Mycobacteriales</taxon>
        <taxon>Corynebacteriaceae</taxon>
        <taxon>Corynebacterium</taxon>
    </lineage>
</organism>
<dbReference type="InterPro" id="IPR013207">
    <property type="entry name" value="LGFP"/>
</dbReference>
<dbReference type="EMBL" id="ACHF01000121">
    <property type="protein sequence ID" value="EEI61921.1"/>
    <property type="molecule type" value="Genomic_DNA"/>
</dbReference>
<accession>A0ABM9XLA0</accession>
<dbReference type="Proteomes" id="UP000006237">
    <property type="component" value="Unassembled WGS sequence"/>
</dbReference>
<feature type="compositionally biased region" description="Polar residues" evidence="1">
    <location>
        <begin position="227"/>
        <end position="247"/>
    </location>
</feature>
<reference evidence="2 3" key="1">
    <citation type="submission" date="2009-01" db="EMBL/GenBank/DDBJ databases">
        <authorList>
            <person name="Qin X."/>
            <person name="Bachman B."/>
            <person name="Battles P."/>
            <person name="Bell A."/>
            <person name="Bess C."/>
            <person name="Bickham C."/>
            <person name="Chaboub L."/>
            <person name="Chen D."/>
            <person name="Coyle M."/>
            <person name="Deiros D.R."/>
            <person name="Dinh H."/>
            <person name="Forbes L."/>
            <person name="Fowler G."/>
            <person name="Francisco L."/>
            <person name="Fu Q."/>
            <person name="Gubbala S."/>
            <person name="Hale W."/>
            <person name="Han Y."/>
            <person name="Hemphill L."/>
            <person name="Highlander S.K."/>
            <person name="Hirani K."/>
            <person name="Hogues M."/>
            <person name="Jackson L."/>
            <person name="Jakkamsetti A."/>
            <person name="Javaid M."/>
            <person name="Jiang H."/>
            <person name="Korchina V."/>
            <person name="Kovar C."/>
            <person name="Lara F."/>
            <person name="Lee S."/>
            <person name="Mata R."/>
            <person name="Mathew T."/>
            <person name="Moen C."/>
            <person name="Morales K."/>
            <person name="Munidasa M."/>
            <person name="Nazareth L."/>
            <person name="Ngo R."/>
            <person name="Nguyen L."/>
            <person name="Okwuonu G."/>
            <person name="Ongeri F."/>
            <person name="Patil S."/>
            <person name="Petrosino J."/>
            <person name="Pham C."/>
            <person name="Pham P."/>
            <person name="Pu L.-L."/>
            <person name="Puazo M."/>
            <person name="Raj R."/>
            <person name="Reid J."/>
            <person name="Rouhana J."/>
            <person name="Saada N."/>
            <person name="Shang Y."/>
            <person name="Simmons D."/>
            <person name="Thornton R."/>
            <person name="Warren J."/>
            <person name="Weissenberger G."/>
            <person name="Zhang J."/>
            <person name="Zhang L."/>
            <person name="Zhou C."/>
            <person name="Zhu D."/>
            <person name="Muzny D."/>
            <person name="Worley K."/>
            <person name="Gibbs R."/>
        </authorList>
    </citation>
    <scope>NUCLEOTIDE SEQUENCE [LARGE SCALE GENOMIC DNA]</scope>
    <source>
        <strain evidence="2 3">ATCC 51866</strain>
    </source>
</reference>
<sequence>MIYWTPTAGAHAVRGGILASWSAQGYEASGYGYPVGDMFINDQGAQQQQFEGGVLYADPNVFWQPFSCFNAVTRIAAQYGILDGVQYMCSNRGISFSVNGTDYFGMPTVEDVAKSLSAANSRAARGAAGPVGVECDVYDSGLIGGPYRYSDYRVSKTIEFCIGETKPVSLVSPVEPKWSREFAWKVTDKLTQRRHGEVSTNVITLALPSFVFHVDTRLRQDRRARPDSTNAKTTSTVTQPGPNNASHSPYGIPQEPGTYFTEVDGISLEVPEWGYEASFGGYRFAIGRFECPQYTFYGNLCVFTNPVDDHT</sequence>
<dbReference type="Pfam" id="PF08310">
    <property type="entry name" value="LGFP"/>
    <property type="match status" value="1"/>
</dbReference>
<keyword evidence="3" id="KW-1185">Reference proteome</keyword>
<evidence type="ECO:0000313" key="2">
    <source>
        <dbReference type="EMBL" id="EEI61921.1"/>
    </source>
</evidence>
<name>A0ABM9XLA0_9CORY</name>
<gene>
    <name evidence="2" type="ORF">HMPREF0293_2581</name>
</gene>
<proteinExistence type="predicted"/>
<evidence type="ECO:0000256" key="1">
    <source>
        <dbReference type="SAM" id="MobiDB-lite"/>
    </source>
</evidence>
<evidence type="ECO:0000313" key="3">
    <source>
        <dbReference type="Proteomes" id="UP000006237"/>
    </source>
</evidence>
<dbReference type="RefSeq" id="WP_005395686.1">
    <property type="nucleotide sequence ID" value="NZ_GG667037.1"/>
</dbReference>
<comment type="caution">
    <text evidence="2">The sequence shown here is derived from an EMBL/GenBank/DDBJ whole genome shotgun (WGS) entry which is preliminary data.</text>
</comment>